<dbReference type="InterPro" id="IPR008969">
    <property type="entry name" value="CarboxyPept-like_regulatory"/>
</dbReference>
<dbReference type="Pfam" id="PF07715">
    <property type="entry name" value="Plug"/>
    <property type="match status" value="1"/>
</dbReference>
<dbReference type="PROSITE" id="PS52016">
    <property type="entry name" value="TONB_DEPENDENT_REC_3"/>
    <property type="match status" value="1"/>
</dbReference>
<evidence type="ECO:0000256" key="6">
    <source>
        <dbReference type="ARBA" id="ARBA00023136"/>
    </source>
</evidence>
<dbReference type="InterPro" id="IPR012910">
    <property type="entry name" value="Plug_dom"/>
</dbReference>
<comment type="similarity">
    <text evidence="8">Belongs to the TonB-dependent receptor family.</text>
</comment>
<evidence type="ECO:0000256" key="8">
    <source>
        <dbReference type="PROSITE-ProRule" id="PRU01360"/>
    </source>
</evidence>
<dbReference type="InterPro" id="IPR036942">
    <property type="entry name" value="Beta-barrel_TonB_sf"/>
</dbReference>
<reference evidence="11 12" key="1">
    <citation type="submission" date="2021-06" db="EMBL/GenBank/DDBJ databases">
        <title>Whole genome sequences of Flavobacterium sp. KK2020170 and assembly.</title>
        <authorList>
            <person name="Kitahara K."/>
            <person name="Miyoshi S."/>
            <person name="Uesaka K."/>
        </authorList>
    </citation>
    <scope>NUCLEOTIDE SEQUENCE [LARGE SCALE GENOMIC DNA]</scope>
    <source>
        <strain evidence="11 12">KK2020170</strain>
    </source>
</reference>
<keyword evidence="2 8" id="KW-0813">Transport</keyword>
<protein>
    <submittedName>
        <fullName evidence="11">TonB-dependent receptor</fullName>
    </submittedName>
</protein>
<dbReference type="SUPFAM" id="SSF49464">
    <property type="entry name" value="Carboxypeptidase regulatory domain-like"/>
    <property type="match status" value="1"/>
</dbReference>
<keyword evidence="5 9" id="KW-0732">Signal</keyword>
<keyword evidence="3 8" id="KW-1134">Transmembrane beta strand</keyword>
<name>A0ABN6HSZ1_9FLAO</name>
<dbReference type="InterPro" id="IPR039426">
    <property type="entry name" value="TonB-dep_rcpt-like"/>
</dbReference>
<evidence type="ECO:0000256" key="9">
    <source>
        <dbReference type="SAM" id="SignalP"/>
    </source>
</evidence>
<evidence type="ECO:0000256" key="2">
    <source>
        <dbReference type="ARBA" id="ARBA00022448"/>
    </source>
</evidence>
<evidence type="ECO:0000313" key="11">
    <source>
        <dbReference type="EMBL" id="BCY27606.1"/>
    </source>
</evidence>
<dbReference type="EMBL" id="AP024749">
    <property type="protein sequence ID" value="BCY27606.1"/>
    <property type="molecule type" value="Genomic_DNA"/>
</dbReference>
<feature type="chain" id="PRO_5046649091" evidence="9">
    <location>
        <begin position="19"/>
        <end position="792"/>
    </location>
</feature>
<dbReference type="Pfam" id="PF13715">
    <property type="entry name" value="CarbopepD_reg_2"/>
    <property type="match status" value="1"/>
</dbReference>
<dbReference type="Gene3D" id="2.60.40.1120">
    <property type="entry name" value="Carboxypeptidase-like, regulatory domain"/>
    <property type="match status" value="1"/>
</dbReference>
<feature type="domain" description="TonB-dependent receptor plug" evidence="10">
    <location>
        <begin position="115"/>
        <end position="214"/>
    </location>
</feature>
<dbReference type="RefSeq" id="WP_221259217.1">
    <property type="nucleotide sequence ID" value="NZ_AP024749.1"/>
</dbReference>
<keyword evidence="6 8" id="KW-0472">Membrane</keyword>
<gene>
    <name evidence="11" type="ORF">KK2020170_04740</name>
</gene>
<accession>A0ABN6HSZ1</accession>
<proteinExistence type="inferred from homology"/>
<dbReference type="SUPFAM" id="SSF56935">
    <property type="entry name" value="Porins"/>
    <property type="match status" value="1"/>
</dbReference>
<evidence type="ECO:0000256" key="4">
    <source>
        <dbReference type="ARBA" id="ARBA00022692"/>
    </source>
</evidence>
<feature type="signal peptide" evidence="9">
    <location>
        <begin position="1"/>
        <end position="18"/>
    </location>
</feature>
<evidence type="ECO:0000256" key="3">
    <source>
        <dbReference type="ARBA" id="ARBA00022452"/>
    </source>
</evidence>
<dbReference type="Proteomes" id="UP000825258">
    <property type="component" value="Chromosome"/>
</dbReference>
<dbReference type="PANTHER" id="PTHR30069:SF29">
    <property type="entry name" value="HEMOGLOBIN AND HEMOGLOBIN-HAPTOGLOBIN-BINDING PROTEIN 1-RELATED"/>
    <property type="match status" value="1"/>
</dbReference>
<evidence type="ECO:0000259" key="10">
    <source>
        <dbReference type="Pfam" id="PF07715"/>
    </source>
</evidence>
<keyword evidence="7 8" id="KW-0998">Cell outer membrane</keyword>
<dbReference type="Gene3D" id="2.40.170.20">
    <property type="entry name" value="TonB-dependent receptor, beta-barrel domain"/>
    <property type="match status" value="1"/>
</dbReference>
<sequence length="792" mass="90382">MQRLLLCVFLLSHIIVSAQYSLKGTITNENNVPINDVHIHLGNKITTTNSEGKYSIENLIEGNYKLYISYIGYESISKTILITENTEFSIQLFPSVTNLESVVVSERIMKNSTIDNEQKINSETIENYSNVTLGDALKEISGVSTLKSGTTIVKPVVNGLHSFRVPVISDNVRLEDQQWGVEHAPNFDVNAANSLSVLKGASTLQYGGNAIGGIVVIEPISLKKDTIIGKTIITGASNGRGGSISSSLTKGTRKGWAWNIVGTAKYFGDREAQNYVLSNTGNREQNFSGNLKYVQDNYSISGSYNFYNAQMGILKASHIGNVTDLYNAITNQEPYIVEPFSYNINRPKQEVQHHLAKLFYEQKLNDFSKIDFQYAFQFNNRKEFDVRRNSEDERPALDLNLASHNFQTNYKYSKESWKFTNGINFGYQNNVANPNTGVRPLIPNFDKFDFGIYSITNYKIDNSLKIEGGIRYDFSRIMASKYYLKSRWDERGYDEDFSQFIVEDYGTQWLTKPTFDYHNFAGSIGFNKQFHHEINWLFSIGLATRNPNVSELFSDGLHHAIGQIELGDLRLQQEKALKINSTIRKEWKKVTLEANPFISRIADFIYLQPTGFETTIRGAFPVWEYNQTDALLTGIDVSGSWIINKHFSYSGNLAYIIGRDIKTDDYLIDMPPFNTTHSIQYKNEKWNNLLLGLKSETVLKQTNYPNFNFETNIVVDGNLTPVTVDISSPTKTYSLLHFQAEYQFSIFKNKTLATAFSVQNLLNTNYRDYLNRQRFYAEEMGRNFQIQLKFNY</sequence>
<evidence type="ECO:0000256" key="7">
    <source>
        <dbReference type="ARBA" id="ARBA00023237"/>
    </source>
</evidence>
<dbReference type="InterPro" id="IPR037066">
    <property type="entry name" value="Plug_dom_sf"/>
</dbReference>
<dbReference type="PANTHER" id="PTHR30069">
    <property type="entry name" value="TONB-DEPENDENT OUTER MEMBRANE RECEPTOR"/>
    <property type="match status" value="1"/>
</dbReference>
<evidence type="ECO:0000256" key="1">
    <source>
        <dbReference type="ARBA" id="ARBA00004571"/>
    </source>
</evidence>
<evidence type="ECO:0000313" key="12">
    <source>
        <dbReference type="Proteomes" id="UP000825258"/>
    </source>
</evidence>
<keyword evidence="12" id="KW-1185">Reference proteome</keyword>
<keyword evidence="11" id="KW-0675">Receptor</keyword>
<comment type="subcellular location">
    <subcellularLocation>
        <location evidence="1 8">Cell outer membrane</location>
        <topology evidence="1 8">Multi-pass membrane protein</topology>
    </subcellularLocation>
</comment>
<dbReference type="Gene3D" id="2.170.130.10">
    <property type="entry name" value="TonB-dependent receptor, plug domain"/>
    <property type="match status" value="1"/>
</dbReference>
<organism evidence="11 12">
    <name type="scientific">Flavobacterium okayamense</name>
    <dbReference type="NCBI Taxonomy" id="2830782"/>
    <lineage>
        <taxon>Bacteria</taxon>
        <taxon>Pseudomonadati</taxon>
        <taxon>Bacteroidota</taxon>
        <taxon>Flavobacteriia</taxon>
        <taxon>Flavobacteriales</taxon>
        <taxon>Flavobacteriaceae</taxon>
        <taxon>Flavobacterium</taxon>
    </lineage>
</organism>
<evidence type="ECO:0000256" key="5">
    <source>
        <dbReference type="ARBA" id="ARBA00022729"/>
    </source>
</evidence>
<keyword evidence="4 8" id="KW-0812">Transmembrane</keyword>